<evidence type="ECO:0000259" key="2">
    <source>
        <dbReference type="Pfam" id="PF15998"/>
    </source>
</evidence>
<protein>
    <recommendedName>
        <fullName evidence="2">DUF4773 domain-containing protein</fullName>
    </recommendedName>
</protein>
<sequence length="258" mass="28727">MRFCCHSRWVLSAILICVITAANAAYGSDDGNSALGNSTNETLGKESKWQMMKKEIKNVLGKLQNFFINDIPHFFSKDIPDKTSQVKSILQREISTVENEVGDIEETIKNELKIIRLQDSCECIQYNCGCCQHLEEPTIHLNSTVCANVTYLSQDIGISVTVTVNGYAIFNETVSVRNPPPVCLGVPYVKEWAEACVRFYDIDATRSHLHACAEVEARMKHVLIAKYELGCFDIGPITLKASAGEQQYANEPPSVMLV</sequence>
<dbReference type="EMBL" id="JAZDUA010000298">
    <property type="protein sequence ID" value="KAK7861829.1"/>
    <property type="molecule type" value="Genomic_DNA"/>
</dbReference>
<feature type="chain" id="PRO_5043037094" description="DUF4773 domain-containing protein" evidence="1">
    <location>
        <begin position="25"/>
        <end position="258"/>
    </location>
</feature>
<dbReference type="PANTHER" id="PTHR36299:SF2">
    <property type="entry name" value="DUF4773 DOMAIN-CONTAINING PROTEIN"/>
    <property type="match status" value="1"/>
</dbReference>
<evidence type="ECO:0000313" key="4">
    <source>
        <dbReference type="Proteomes" id="UP001378592"/>
    </source>
</evidence>
<feature type="domain" description="DUF4773" evidence="2">
    <location>
        <begin position="121"/>
        <end position="235"/>
    </location>
</feature>
<keyword evidence="1" id="KW-0732">Signal</keyword>
<proteinExistence type="predicted"/>
<dbReference type="PANTHER" id="PTHR36299">
    <property type="entry name" value="AGAP008005-PA"/>
    <property type="match status" value="1"/>
</dbReference>
<dbReference type="InterPro" id="IPR031941">
    <property type="entry name" value="DUF4773"/>
</dbReference>
<gene>
    <name evidence="3" type="ORF">R5R35_000589</name>
</gene>
<accession>A0AAN9VBK2</accession>
<keyword evidence="4" id="KW-1185">Reference proteome</keyword>
<dbReference type="AlphaFoldDB" id="A0AAN9VBK2"/>
<feature type="signal peptide" evidence="1">
    <location>
        <begin position="1"/>
        <end position="24"/>
    </location>
</feature>
<evidence type="ECO:0000256" key="1">
    <source>
        <dbReference type="SAM" id="SignalP"/>
    </source>
</evidence>
<comment type="caution">
    <text evidence="3">The sequence shown here is derived from an EMBL/GenBank/DDBJ whole genome shotgun (WGS) entry which is preliminary data.</text>
</comment>
<dbReference type="Pfam" id="PF15998">
    <property type="entry name" value="DUF4773"/>
    <property type="match status" value="1"/>
</dbReference>
<reference evidence="3 4" key="1">
    <citation type="submission" date="2024-03" db="EMBL/GenBank/DDBJ databases">
        <title>The genome assembly and annotation of the cricket Gryllus longicercus Weissman &amp; Gray.</title>
        <authorList>
            <person name="Szrajer S."/>
            <person name="Gray D."/>
            <person name="Ylla G."/>
        </authorList>
    </citation>
    <scope>NUCLEOTIDE SEQUENCE [LARGE SCALE GENOMIC DNA]</scope>
    <source>
        <strain evidence="3">DAG 2021-001</strain>
        <tissue evidence="3">Whole body minus gut</tissue>
    </source>
</reference>
<evidence type="ECO:0000313" key="3">
    <source>
        <dbReference type="EMBL" id="KAK7861829.1"/>
    </source>
</evidence>
<dbReference type="Proteomes" id="UP001378592">
    <property type="component" value="Unassembled WGS sequence"/>
</dbReference>
<organism evidence="3 4">
    <name type="scientific">Gryllus longicercus</name>
    <dbReference type="NCBI Taxonomy" id="2509291"/>
    <lineage>
        <taxon>Eukaryota</taxon>
        <taxon>Metazoa</taxon>
        <taxon>Ecdysozoa</taxon>
        <taxon>Arthropoda</taxon>
        <taxon>Hexapoda</taxon>
        <taxon>Insecta</taxon>
        <taxon>Pterygota</taxon>
        <taxon>Neoptera</taxon>
        <taxon>Polyneoptera</taxon>
        <taxon>Orthoptera</taxon>
        <taxon>Ensifera</taxon>
        <taxon>Gryllidea</taxon>
        <taxon>Grylloidea</taxon>
        <taxon>Gryllidae</taxon>
        <taxon>Gryllinae</taxon>
        <taxon>Gryllus</taxon>
    </lineage>
</organism>
<name>A0AAN9VBK2_9ORTH</name>